<dbReference type="Proteomes" id="UP000789831">
    <property type="component" value="Unassembled WGS sequence"/>
</dbReference>
<gene>
    <name evidence="10" type="ORF">AGERDE_LOCUS11614</name>
</gene>
<protein>
    <submittedName>
        <fullName evidence="10">10264_t:CDS:1</fullName>
    </submittedName>
</protein>
<feature type="binding site" description="axial binding residue" evidence="8">
    <location>
        <position position="180"/>
    </location>
    <ligand>
        <name>heme</name>
        <dbReference type="ChEBI" id="CHEBI:30413"/>
    </ligand>
    <ligandPart>
        <name>Fe</name>
        <dbReference type="ChEBI" id="CHEBI:18248"/>
    </ligandPart>
</feature>
<dbReference type="Gene3D" id="1.10.630.10">
    <property type="entry name" value="Cytochrome P450"/>
    <property type="match status" value="1"/>
</dbReference>
<reference evidence="10" key="1">
    <citation type="submission" date="2021-06" db="EMBL/GenBank/DDBJ databases">
        <authorList>
            <person name="Kallberg Y."/>
            <person name="Tangrot J."/>
            <person name="Rosling A."/>
        </authorList>
    </citation>
    <scope>NUCLEOTIDE SEQUENCE</scope>
    <source>
        <strain evidence="10">MT106</strain>
    </source>
</reference>
<evidence type="ECO:0000256" key="4">
    <source>
        <dbReference type="ARBA" id="ARBA00022723"/>
    </source>
</evidence>
<organism evidence="10 11">
    <name type="scientific">Ambispora gerdemannii</name>
    <dbReference type="NCBI Taxonomy" id="144530"/>
    <lineage>
        <taxon>Eukaryota</taxon>
        <taxon>Fungi</taxon>
        <taxon>Fungi incertae sedis</taxon>
        <taxon>Mucoromycota</taxon>
        <taxon>Glomeromycotina</taxon>
        <taxon>Glomeromycetes</taxon>
        <taxon>Archaeosporales</taxon>
        <taxon>Ambisporaceae</taxon>
        <taxon>Ambispora</taxon>
    </lineage>
</organism>
<accession>A0A9N9E1G3</accession>
<dbReference type="SUPFAM" id="SSF48264">
    <property type="entry name" value="Cytochrome P450"/>
    <property type="match status" value="1"/>
</dbReference>
<evidence type="ECO:0000256" key="8">
    <source>
        <dbReference type="PIRSR" id="PIRSR602401-1"/>
    </source>
</evidence>
<name>A0A9N9E1G3_9GLOM</name>
<feature type="non-terminal residue" evidence="10">
    <location>
        <position position="192"/>
    </location>
</feature>
<evidence type="ECO:0000256" key="6">
    <source>
        <dbReference type="ARBA" id="ARBA00023004"/>
    </source>
</evidence>
<dbReference type="GO" id="GO:0005506">
    <property type="term" value="F:iron ion binding"/>
    <property type="evidence" value="ECO:0007669"/>
    <property type="project" value="InterPro"/>
</dbReference>
<dbReference type="InterPro" id="IPR017972">
    <property type="entry name" value="Cyt_P450_CS"/>
</dbReference>
<comment type="similarity">
    <text evidence="2 9">Belongs to the cytochrome P450 family.</text>
</comment>
<evidence type="ECO:0000256" key="9">
    <source>
        <dbReference type="RuleBase" id="RU000461"/>
    </source>
</evidence>
<dbReference type="InterPro" id="IPR036396">
    <property type="entry name" value="Cyt_P450_sf"/>
</dbReference>
<evidence type="ECO:0000256" key="7">
    <source>
        <dbReference type="ARBA" id="ARBA00023033"/>
    </source>
</evidence>
<dbReference type="PANTHER" id="PTHR24292:SF54">
    <property type="entry name" value="CYP9F3-RELATED"/>
    <property type="match status" value="1"/>
</dbReference>
<dbReference type="Pfam" id="PF00067">
    <property type="entry name" value="p450"/>
    <property type="match status" value="1"/>
</dbReference>
<dbReference type="InterPro" id="IPR002401">
    <property type="entry name" value="Cyt_P450_E_grp-I"/>
</dbReference>
<dbReference type="PRINTS" id="PR00463">
    <property type="entry name" value="EP450I"/>
</dbReference>
<dbReference type="EMBL" id="CAJVPL010005271">
    <property type="protein sequence ID" value="CAG8656315.1"/>
    <property type="molecule type" value="Genomic_DNA"/>
</dbReference>
<evidence type="ECO:0000256" key="3">
    <source>
        <dbReference type="ARBA" id="ARBA00022617"/>
    </source>
</evidence>
<dbReference type="AlphaFoldDB" id="A0A9N9E1G3"/>
<keyword evidence="3 8" id="KW-0349">Heme</keyword>
<dbReference type="OrthoDB" id="1470350at2759"/>
<keyword evidence="5 9" id="KW-0560">Oxidoreductase</keyword>
<keyword evidence="11" id="KW-1185">Reference proteome</keyword>
<keyword evidence="7 9" id="KW-0503">Monooxygenase</keyword>
<dbReference type="InterPro" id="IPR001128">
    <property type="entry name" value="Cyt_P450"/>
</dbReference>
<evidence type="ECO:0000313" key="10">
    <source>
        <dbReference type="EMBL" id="CAG8656315.1"/>
    </source>
</evidence>
<sequence length="192" mass="22125">AEIQIAKETDEMDEYIDQQLVNGVQLTYNKIIQKRKQEFENEDSSNRKADTSNTFGFMIEYIECNPNVKQKLLEKLSTVFCGDRNKISFDKLTQLKYIEAVINETLRMSPQGLTIVRTNNKEVDVVGCKWQASTQFRINIPAIHQDPSLWHNPDKFNLDGQKGNIKKNSNLNFGIGRRICPGRFQAINVLKL</sequence>
<dbReference type="PROSITE" id="PS00086">
    <property type="entry name" value="CYTOCHROME_P450"/>
    <property type="match status" value="1"/>
</dbReference>
<dbReference type="GO" id="GO:0020037">
    <property type="term" value="F:heme binding"/>
    <property type="evidence" value="ECO:0007669"/>
    <property type="project" value="InterPro"/>
</dbReference>
<comment type="cofactor">
    <cofactor evidence="1 8">
        <name>heme</name>
        <dbReference type="ChEBI" id="CHEBI:30413"/>
    </cofactor>
</comment>
<dbReference type="GO" id="GO:0016705">
    <property type="term" value="F:oxidoreductase activity, acting on paired donors, with incorporation or reduction of molecular oxygen"/>
    <property type="evidence" value="ECO:0007669"/>
    <property type="project" value="InterPro"/>
</dbReference>
<proteinExistence type="inferred from homology"/>
<dbReference type="GO" id="GO:0004497">
    <property type="term" value="F:monooxygenase activity"/>
    <property type="evidence" value="ECO:0007669"/>
    <property type="project" value="UniProtKB-KW"/>
</dbReference>
<keyword evidence="6 8" id="KW-0408">Iron</keyword>
<evidence type="ECO:0000256" key="1">
    <source>
        <dbReference type="ARBA" id="ARBA00001971"/>
    </source>
</evidence>
<dbReference type="PANTHER" id="PTHR24292">
    <property type="entry name" value="CYTOCHROME P450"/>
    <property type="match status" value="1"/>
</dbReference>
<keyword evidence="4 8" id="KW-0479">Metal-binding</keyword>
<dbReference type="PRINTS" id="PR00385">
    <property type="entry name" value="P450"/>
</dbReference>
<evidence type="ECO:0000313" key="11">
    <source>
        <dbReference type="Proteomes" id="UP000789831"/>
    </source>
</evidence>
<evidence type="ECO:0000256" key="2">
    <source>
        <dbReference type="ARBA" id="ARBA00010617"/>
    </source>
</evidence>
<dbReference type="InterPro" id="IPR050476">
    <property type="entry name" value="Insect_CytP450_Detox"/>
</dbReference>
<dbReference type="CDD" id="cd00302">
    <property type="entry name" value="cytochrome_P450"/>
    <property type="match status" value="1"/>
</dbReference>
<comment type="caution">
    <text evidence="10">The sequence shown here is derived from an EMBL/GenBank/DDBJ whole genome shotgun (WGS) entry which is preliminary data.</text>
</comment>
<evidence type="ECO:0000256" key="5">
    <source>
        <dbReference type="ARBA" id="ARBA00023002"/>
    </source>
</evidence>